<dbReference type="PANTHER" id="PTHR45527">
    <property type="entry name" value="NONRIBOSOMAL PEPTIDE SYNTHETASE"/>
    <property type="match status" value="1"/>
</dbReference>
<dbReference type="eggNOG" id="COG1020">
    <property type="taxonomic scope" value="Bacteria"/>
</dbReference>
<dbReference type="FunFam" id="3.40.50.980:FF:000001">
    <property type="entry name" value="Non-ribosomal peptide synthetase"/>
    <property type="match status" value="1"/>
</dbReference>
<dbReference type="InterPro" id="IPR025110">
    <property type="entry name" value="AMP-bd_C"/>
</dbReference>
<sequence length="1116" mass="119276">MTHDADRLNQAVSELSEERRALLLSRLGTRQAERARAEEIPRRPPGTDRLPCSAGQERLYYLHQLDPDSVTYLLPIRLRLRGTPDPAALRVALAGLVARHEPLRTGFEVDAEHVPSQVVRAAGEVAVPLAEGAGTAAEVDAHVRRLTGEPFDLATPPLLRAGLWRVTDRPDEWVLALCVHHAVIDGWSLGVLVEELAELYDAAVAGRPPELPELPVQYGDYTLWQRDRRPDAVARDLDFWRQVLDGAPPLELAGDRPRPVRPTFGGASVPVRIEPELAAALDVHARAAEATPFMGLLAAFTVVLRRWSGQPDLVVGTPVAGRSRPELERLVGFFVNTLVLRVDLAGARSFGELVARVRTACLAAFAHQDVPFEQVVREAGVTRQGGRPDLPRALFALRNVPLGAPRLSGLEVVNEELPRVGTDLDVSLELAPDGDGGYAGWLVYATDLFDAGTAERMVSGLRAVLTAVAGDAGLAVDAIPVLPPAERDRVLTESSGAAVPAVAPTTMHALVEAQADRTPDAVAVAGARPLTYRELDDRANRLAATLAGQGVRREDRVGVHLHRGPDLLVALLGVLKSGAVYLPLDPDQPAERLDLILRDADPSVVVTSPALAGAPAVTGRATVLVTETAGARAARPGVPVDPANAACLLYTSGSTGTPKGTLLTHHGVANRMGQMVTGHGFGPGDVVLQKTPIGSDPSLWEMLVPVCAGGRVVFAEPGRHTDAGHLLALLREHRVTACDFVPSMLVTALAEPRFAESAASLRFVVCGGEELPAPAAERFLELAPGAVLTNYYGPTEVSFDATAAAVTRPVPTPVPIGRPLAGVEAYVLDTGGEPTPAGVPGELFLGGVQLTRGYLNRPGHTAETLVPHPFRAGDRLYRTGDRVRRRPGGELDFLGRLDSQVKIRGYRVEPGEVESALRTHPDVEHVAVRVFTDEAGPRLAGYLTLRAGATPPDTGALRRHLATRLPAPMIPAAFVVLDELPLLSNGKVDRSRLPEPGRTDVVSVPPETSLQKVLCHIWEQVLDAKGIGVHDDFFVLGGHSLLATQVVSQVREVFRMDFPLHFFVETPTVAAFATLLRERGVAAGVDVDKVAGIVLRVRAMSADEVGDHLGSEARHR</sequence>
<dbReference type="GO" id="GO:0003824">
    <property type="term" value="F:catalytic activity"/>
    <property type="evidence" value="ECO:0007669"/>
    <property type="project" value="InterPro"/>
</dbReference>
<dbReference type="InterPro" id="IPR000873">
    <property type="entry name" value="AMP-dep_synth/lig_dom"/>
</dbReference>
<dbReference type="InterPro" id="IPR001242">
    <property type="entry name" value="Condensation_dom"/>
</dbReference>
<dbReference type="GO" id="GO:0044550">
    <property type="term" value="P:secondary metabolite biosynthetic process"/>
    <property type="evidence" value="ECO:0007669"/>
    <property type="project" value="TreeGrafter"/>
</dbReference>
<dbReference type="GO" id="GO:0005829">
    <property type="term" value="C:cytosol"/>
    <property type="evidence" value="ECO:0007669"/>
    <property type="project" value="TreeGrafter"/>
</dbReference>
<comment type="cofactor">
    <cofactor evidence="1">
        <name>pantetheine 4'-phosphate</name>
        <dbReference type="ChEBI" id="CHEBI:47942"/>
    </cofactor>
</comment>
<dbReference type="InterPro" id="IPR023213">
    <property type="entry name" value="CAT-like_dom_sf"/>
</dbReference>
<dbReference type="CDD" id="cd19531">
    <property type="entry name" value="LCL_NRPS-like"/>
    <property type="match status" value="1"/>
</dbReference>
<evidence type="ECO:0000313" key="6">
    <source>
        <dbReference type="EMBL" id="ADJ47977.1"/>
    </source>
</evidence>
<keyword evidence="2" id="KW-0596">Phosphopantetheine</keyword>
<dbReference type="Gene3D" id="3.40.50.1820">
    <property type="entry name" value="alpha/beta hydrolase"/>
    <property type="match status" value="1"/>
</dbReference>
<dbReference type="PATRIC" id="fig|749927.5.peg.6489"/>
<dbReference type="GO" id="GO:0008610">
    <property type="term" value="P:lipid biosynthetic process"/>
    <property type="evidence" value="ECO:0007669"/>
    <property type="project" value="UniProtKB-ARBA"/>
</dbReference>
<evidence type="ECO:0000256" key="1">
    <source>
        <dbReference type="ARBA" id="ARBA00001957"/>
    </source>
</evidence>
<feature type="domain" description="Carrier" evidence="5">
    <location>
        <begin position="1005"/>
        <end position="1080"/>
    </location>
</feature>
<dbReference type="Gene3D" id="3.40.50.980">
    <property type="match status" value="2"/>
</dbReference>
<dbReference type="HOGENOM" id="CLU_000022_2_4_11"/>
<reference evidence="6 7" key="1">
    <citation type="journal article" date="2010" name="Cell Res.">
        <title>Complete genome sequence of the rifamycin SV-producing Amycolatopsis mediterranei U32 revealed its genetic characteristics in phylogeny and metabolism.</title>
        <authorList>
            <person name="Zhao W."/>
            <person name="Zhong Y."/>
            <person name="Yuan H."/>
            <person name="Wang J."/>
            <person name="Zheng H."/>
            <person name="Wang Y."/>
            <person name="Cen X."/>
            <person name="Xu F."/>
            <person name="Bai J."/>
            <person name="Han X."/>
            <person name="Lu G."/>
            <person name="Zhu Y."/>
            <person name="Shao Z."/>
            <person name="Yan H."/>
            <person name="Li C."/>
            <person name="Peng N."/>
            <person name="Zhang Z."/>
            <person name="Zhang Y."/>
            <person name="Lin W."/>
            <person name="Fan Y."/>
            <person name="Qin Z."/>
            <person name="Hu Y."/>
            <person name="Zhu B."/>
            <person name="Wang S."/>
            <person name="Ding X."/>
            <person name="Zhao G.P."/>
        </authorList>
    </citation>
    <scope>NUCLEOTIDE SEQUENCE [LARGE SCALE GENOMIC DNA]</scope>
    <source>
        <strain evidence="7">U-32</strain>
    </source>
</reference>
<accession>A0A0H3DCM8</accession>
<name>A0A0H3DCM8_AMYMU</name>
<evidence type="ECO:0000256" key="3">
    <source>
        <dbReference type="ARBA" id="ARBA00022553"/>
    </source>
</evidence>
<dbReference type="SUPFAM" id="SSF56801">
    <property type="entry name" value="Acetyl-CoA synthetase-like"/>
    <property type="match status" value="1"/>
</dbReference>
<dbReference type="InterPro" id="IPR020845">
    <property type="entry name" value="AMP-binding_CS"/>
</dbReference>
<feature type="region of interest" description="Disordered" evidence="4">
    <location>
        <begin position="33"/>
        <end position="52"/>
    </location>
</feature>
<dbReference type="RefSeq" id="WP_013228028.1">
    <property type="nucleotide sequence ID" value="NC_014318.1"/>
</dbReference>
<dbReference type="Gene3D" id="3.30.559.30">
    <property type="entry name" value="Nonribosomal peptide synthetase, condensation domain"/>
    <property type="match status" value="1"/>
</dbReference>
<dbReference type="AlphaFoldDB" id="A0A0H3DCM8"/>
<evidence type="ECO:0000259" key="5">
    <source>
        <dbReference type="PROSITE" id="PS50075"/>
    </source>
</evidence>
<dbReference type="Pfam" id="PF00501">
    <property type="entry name" value="AMP-binding"/>
    <property type="match status" value="1"/>
</dbReference>
<evidence type="ECO:0000313" key="7">
    <source>
        <dbReference type="Proteomes" id="UP000000328"/>
    </source>
</evidence>
<dbReference type="Proteomes" id="UP000000328">
    <property type="component" value="Chromosome"/>
</dbReference>
<dbReference type="PANTHER" id="PTHR45527:SF1">
    <property type="entry name" value="FATTY ACID SYNTHASE"/>
    <property type="match status" value="1"/>
</dbReference>
<dbReference type="InterPro" id="IPR009081">
    <property type="entry name" value="PP-bd_ACP"/>
</dbReference>
<dbReference type="Pfam" id="PF13193">
    <property type="entry name" value="AMP-binding_C"/>
    <property type="match status" value="1"/>
</dbReference>
<dbReference type="SUPFAM" id="SSF52777">
    <property type="entry name" value="CoA-dependent acyltransferases"/>
    <property type="match status" value="2"/>
</dbReference>
<dbReference type="PROSITE" id="PS50075">
    <property type="entry name" value="CARRIER"/>
    <property type="match status" value="1"/>
</dbReference>
<dbReference type="GO" id="GO:0072330">
    <property type="term" value="P:monocarboxylic acid biosynthetic process"/>
    <property type="evidence" value="ECO:0007669"/>
    <property type="project" value="UniProtKB-ARBA"/>
</dbReference>
<dbReference type="PROSITE" id="PS00455">
    <property type="entry name" value="AMP_BINDING"/>
    <property type="match status" value="1"/>
</dbReference>
<gene>
    <name evidence="6" type="ordered locus">AMED_6242</name>
</gene>
<dbReference type="NCBIfam" id="TIGR01733">
    <property type="entry name" value="AA-adenyl-dom"/>
    <property type="match status" value="1"/>
</dbReference>
<dbReference type="GO" id="GO:0031177">
    <property type="term" value="F:phosphopantetheine binding"/>
    <property type="evidence" value="ECO:0007669"/>
    <property type="project" value="TreeGrafter"/>
</dbReference>
<dbReference type="Gene3D" id="3.30.300.30">
    <property type="match status" value="1"/>
</dbReference>
<dbReference type="OrthoDB" id="2472181at2"/>
<dbReference type="GO" id="GO:0043041">
    <property type="term" value="P:amino acid activation for nonribosomal peptide biosynthetic process"/>
    <property type="evidence" value="ECO:0007669"/>
    <property type="project" value="TreeGrafter"/>
</dbReference>
<dbReference type="CDD" id="cd17646">
    <property type="entry name" value="A_NRPS_AB3403-like"/>
    <property type="match status" value="1"/>
</dbReference>
<dbReference type="FunFam" id="1.10.1200.10:FF:000016">
    <property type="entry name" value="Non-ribosomal peptide synthase"/>
    <property type="match status" value="1"/>
</dbReference>
<dbReference type="Gene3D" id="3.30.559.10">
    <property type="entry name" value="Chloramphenicol acetyltransferase-like domain"/>
    <property type="match status" value="1"/>
</dbReference>
<dbReference type="KEGG" id="amd:AMED_6242"/>
<dbReference type="Pfam" id="PF00668">
    <property type="entry name" value="Condensation"/>
    <property type="match status" value="1"/>
</dbReference>
<dbReference type="InterPro" id="IPR045851">
    <property type="entry name" value="AMP-bd_C_sf"/>
</dbReference>
<keyword evidence="3" id="KW-0597">Phosphoprotein</keyword>
<dbReference type="SUPFAM" id="SSF47336">
    <property type="entry name" value="ACP-like"/>
    <property type="match status" value="1"/>
</dbReference>
<dbReference type="Gene3D" id="2.30.38.10">
    <property type="entry name" value="Luciferase, Domain 3"/>
    <property type="match status" value="1"/>
</dbReference>
<dbReference type="InterPro" id="IPR036736">
    <property type="entry name" value="ACP-like_sf"/>
</dbReference>
<organism evidence="6 7">
    <name type="scientific">Amycolatopsis mediterranei (strain U-32)</name>
    <dbReference type="NCBI Taxonomy" id="749927"/>
    <lineage>
        <taxon>Bacteria</taxon>
        <taxon>Bacillati</taxon>
        <taxon>Actinomycetota</taxon>
        <taxon>Actinomycetes</taxon>
        <taxon>Pseudonocardiales</taxon>
        <taxon>Pseudonocardiaceae</taxon>
        <taxon>Amycolatopsis</taxon>
    </lineage>
</organism>
<dbReference type="InterPro" id="IPR010071">
    <property type="entry name" value="AA_adenyl_dom"/>
</dbReference>
<protein>
    <submittedName>
        <fullName evidence="6">Non-ribosomal peptide synthetase</fullName>
    </submittedName>
</protein>
<feature type="compositionally biased region" description="Basic and acidic residues" evidence="4">
    <location>
        <begin position="33"/>
        <end position="46"/>
    </location>
</feature>
<dbReference type="EMBL" id="CP002000">
    <property type="protein sequence ID" value="ADJ47977.1"/>
    <property type="molecule type" value="Genomic_DNA"/>
</dbReference>
<dbReference type="Pfam" id="PF00550">
    <property type="entry name" value="PP-binding"/>
    <property type="match status" value="1"/>
</dbReference>
<proteinExistence type="predicted"/>
<evidence type="ECO:0000256" key="2">
    <source>
        <dbReference type="ARBA" id="ARBA00022450"/>
    </source>
</evidence>
<dbReference type="InterPro" id="IPR029058">
    <property type="entry name" value="AB_hydrolase_fold"/>
</dbReference>
<dbReference type="GeneID" id="92873903"/>
<evidence type="ECO:0000256" key="4">
    <source>
        <dbReference type="SAM" id="MobiDB-lite"/>
    </source>
</evidence>